<sequence length="216" mass="23841">MTPRSAEEIRDYLADQLNDVLRRPGLYGNETALRVVFDHYAYVDGREETWRAEQETMRSRGALAPTGVQGAIRNVLGTPDGDDHAVASVYAEFARSQGWLRTDRLLTAEEYASMRDDLAVVCGSDRTFTEVRDRFGAPSVFIGGSNPYFGKTLAYSSGNVADLMIFFHFWNGRGPGGERAMYKEPALLAARCGTGRFGDTFTFTPIGASRTSPKLS</sequence>
<keyword evidence="2" id="KW-1185">Reference proteome</keyword>
<dbReference type="OrthoDB" id="281785at2"/>
<gene>
    <name evidence="1" type="ORF">FDA94_07240</name>
</gene>
<reference evidence="1 2" key="1">
    <citation type="submission" date="2019-04" db="EMBL/GenBank/DDBJ databases">
        <title>Herbidospora sp. NEAU-GS14.nov., a novel actinomycete isolated from soil.</title>
        <authorList>
            <person name="Han L."/>
        </authorList>
    </citation>
    <scope>NUCLEOTIDE SEQUENCE [LARGE SCALE GENOMIC DNA]</scope>
    <source>
        <strain evidence="1 2">NEAU-GS14</strain>
    </source>
</reference>
<name>A0A4U3MNC6_9ACTN</name>
<dbReference type="RefSeq" id="WP_137246244.1">
    <property type="nucleotide sequence ID" value="NZ_SZQA01000004.1"/>
</dbReference>
<evidence type="ECO:0000313" key="2">
    <source>
        <dbReference type="Proteomes" id="UP000308705"/>
    </source>
</evidence>
<organism evidence="1 2">
    <name type="scientific">Herbidospora galbida</name>
    <dbReference type="NCBI Taxonomy" id="2575442"/>
    <lineage>
        <taxon>Bacteria</taxon>
        <taxon>Bacillati</taxon>
        <taxon>Actinomycetota</taxon>
        <taxon>Actinomycetes</taxon>
        <taxon>Streptosporangiales</taxon>
        <taxon>Streptosporangiaceae</taxon>
        <taxon>Herbidospora</taxon>
    </lineage>
</organism>
<dbReference type="Proteomes" id="UP000308705">
    <property type="component" value="Unassembled WGS sequence"/>
</dbReference>
<proteinExistence type="predicted"/>
<dbReference type="AlphaFoldDB" id="A0A4U3MNC6"/>
<accession>A0A4U3MNC6</accession>
<evidence type="ECO:0000313" key="1">
    <source>
        <dbReference type="EMBL" id="TKK90202.1"/>
    </source>
</evidence>
<dbReference type="EMBL" id="SZQA01000004">
    <property type="protein sequence ID" value="TKK90202.1"/>
    <property type="molecule type" value="Genomic_DNA"/>
</dbReference>
<protein>
    <submittedName>
        <fullName evidence="1">Uncharacterized protein</fullName>
    </submittedName>
</protein>
<comment type="caution">
    <text evidence="1">The sequence shown here is derived from an EMBL/GenBank/DDBJ whole genome shotgun (WGS) entry which is preliminary data.</text>
</comment>